<evidence type="ECO:0000256" key="2">
    <source>
        <dbReference type="SAM" id="Phobius"/>
    </source>
</evidence>
<accession>A0A232LS29</accession>
<feature type="region of interest" description="Disordered" evidence="1">
    <location>
        <begin position="75"/>
        <end position="97"/>
    </location>
</feature>
<reference evidence="4 5" key="1">
    <citation type="journal article" date="2015" name="Environ. Microbiol.">
        <title>Metagenome sequence of Elaphomyces granulatus from sporocarp tissue reveals Ascomycota ectomycorrhizal fingerprints of genome expansion and a Proteobacteria-rich microbiome.</title>
        <authorList>
            <person name="Quandt C.A."/>
            <person name="Kohler A."/>
            <person name="Hesse C.N."/>
            <person name="Sharpton T.J."/>
            <person name="Martin F."/>
            <person name="Spatafora J.W."/>
        </authorList>
    </citation>
    <scope>NUCLEOTIDE SEQUENCE [LARGE SCALE GENOMIC DNA]</scope>
    <source>
        <strain evidence="4 5">OSC145934</strain>
    </source>
</reference>
<keyword evidence="2" id="KW-1133">Transmembrane helix</keyword>
<dbReference type="InterPro" id="IPR056634">
    <property type="entry name" value="DUF7732"/>
</dbReference>
<feature type="transmembrane region" description="Helical" evidence="2">
    <location>
        <begin position="124"/>
        <end position="143"/>
    </location>
</feature>
<feature type="compositionally biased region" description="Gly residues" evidence="1">
    <location>
        <begin position="84"/>
        <end position="97"/>
    </location>
</feature>
<comment type="caution">
    <text evidence="4">The sequence shown here is derived from an EMBL/GenBank/DDBJ whole genome shotgun (WGS) entry which is preliminary data.</text>
</comment>
<keyword evidence="2" id="KW-0472">Membrane</keyword>
<evidence type="ECO:0000259" key="3">
    <source>
        <dbReference type="Pfam" id="PF24866"/>
    </source>
</evidence>
<dbReference type="AlphaFoldDB" id="A0A232LS29"/>
<evidence type="ECO:0000313" key="4">
    <source>
        <dbReference type="EMBL" id="OXV06932.1"/>
    </source>
</evidence>
<name>A0A232LS29_9EURO</name>
<keyword evidence="2" id="KW-0812">Transmembrane</keyword>
<protein>
    <recommendedName>
        <fullName evidence="3">DUF7732 domain-containing protein</fullName>
    </recommendedName>
</protein>
<sequence length="264" mass="27418">MGHNCREKRGKAALAEEAVEEAEEEEEAVVVAVVAVAFIATAAAAPARAAAPHTAIPTARVAAAATPITPTATATAEAEVMGGHKQGGYTRGGSGSSRPYGGGSYYAGGARVPYRAGTPSPKGITPFLLPLTALSFFSGLWLYRNVYAYPYPRPYRYWNPTIGQSQTLPVTCLCQQYSVCGCDNNGNDDSNFLSSVIGDDPKNSSVTTVAVVNGTKTIFINGTLVNGTTAPDPSISGAPTGKVLNLAGRYWGVMMLAVSAVCFL</sequence>
<proteinExistence type="predicted"/>
<keyword evidence="5" id="KW-1185">Reference proteome</keyword>
<gene>
    <name evidence="4" type="ORF">Egran_05301</name>
</gene>
<feature type="domain" description="DUF7732" evidence="3">
    <location>
        <begin position="105"/>
        <end position="228"/>
    </location>
</feature>
<organism evidence="4 5">
    <name type="scientific">Elaphomyces granulatus</name>
    <dbReference type="NCBI Taxonomy" id="519963"/>
    <lineage>
        <taxon>Eukaryota</taxon>
        <taxon>Fungi</taxon>
        <taxon>Dikarya</taxon>
        <taxon>Ascomycota</taxon>
        <taxon>Pezizomycotina</taxon>
        <taxon>Eurotiomycetes</taxon>
        <taxon>Eurotiomycetidae</taxon>
        <taxon>Eurotiales</taxon>
        <taxon>Elaphomycetaceae</taxon>
        <taxon>Elaphomyces</taxon>
    </lineage>
</organism>
<evidence type="ECO:0000313" key="5">
    <source>
        <dbReference type="Proteomes" id="UP000243515"/>
    </source>
</evidence>
<dbReference type="PANTHER" id="PTHR42091">
    <property type="entry name" value="CONSERVED GLYCINE-RICH PROTEIN (AFU_ORTHOLOGUE AFUA_7G02440)"/>
    <property type="match status" value="1"/>
</dbReference>
<evidence type="ECO:0000256" key="1">
    <source>
        <dbReference type="SAM" id="MobiDB-lite"/>
    </source>
</evidence>
<dbReference type="Proteomes" id="UP000243515">
    <property type="component" value="Unassembled WGS sequence"/>
</dbReference>
<dbReference type="EMBL" id="NPHW01005285">
    <property type="protein sequence ID" value="OXV06932.1"/>
    <property type="molecule type" value="Genomic_DNA"/>
</dbReference>
<dbReference type="OrthoDB" id="5425547at2759"/>
<dbReference type="Pfam" id="PF24866">
    <property type="entry name" value="DUF7732"/>
    <property type="match status" value="1"/>
</dbReference>
<dbReference type="PANTHER" id="PTHR42091:SF1">
    <property type="entry name" value="CONSERVED GLYCINE-RICH PROTEIN (AFU_ORTHOLOGUE AFUA_7G02440)"/>
    <property type="match status" value="1"/>
</dbReference>